<dbReference type="PRINTS" id="PR01490">
    <property type="entry name" value="RTXTOXIND"/>
</dbReference>
<evidence type="ECO:0000313" key="14">
    <source>
        <dbReference type="Proteomes" id="UP000603602"/>
    </source>
</evidence>
<dbReference type="Pfam" id="PF25994">
    <property type="entry name" value="HH_AprE"/>
    <property type="match status" value="1"/>
</dbReference>
<dbReference type="InterPro" id="IPR050739">
    <property type="entry name" value="MFP"/>
</dbReference>
<evidence type="ECO:0000313" key="13">
    <source>
        <dbReference type="EMBL" id="MBD8502492.1"/>
    </source>
</evidence>
<evidence type="ECO:0000256" key="5">
    <source>
        <dbReference type="ARBA" id="ARBA00022519"/>
    </source>
</evidence>
<keyword evidence="3 9" id="KW-0813">Transport</keyword>
<dbReference type="Gene3D" id="2.40.50.100">
    <property type="match status" value="1"/>
</dbReference>
<dbReference type="InterPro" id="IPR058982">
    <property type="entry name" value="Beta-barrel_AprE"/>
</dbReference>
<dbReference type="Pfam" id="PF26002">
    <property type="entry name" value="Beta-barrel_AprE"/>
    <property type="match status" value="1"/>
</dbReference>
<evidence type="ECO:0000256" key="2">
    <source>
        <dbReference type="ARBA" id="ARBA00009477"/>
    </source>
</evidence>
<comment type="similarity">
    <text evidence="2 9">Belongs to the membrane fusion protein (MFP) (TC 8.A.1) family.</text>
</comment>
<dbReference type="InterPro" id="IPR058781">
    <property type="entry name" value="HH_AprE-like"/>
</dbReference>
<evidence type="ECO:0000259" key="12">
    <source>
        <dbReference type="Pfam" id="PF26002"/>
    </source>
</evidence>
<feature type="compositionally biased region" description="Acidic residues" evidence="10">
    <location>
        <begin position="1"/>
        <end position="12"/>
    </location>
</feature>
<dbReference type="RefSeq" id="WP_187717270.1">
    <property type="nucleotide sequence ID" value="NZ_JACTAH010000001.1"/>
</dbReference>
<proteinExistence type="inferred from homology"/>
<evidence type="ECO:0000256" key="3">
    <source>
        <dbReference type="ARBA" id="ARBA00022448"/>
    </source>
</evidence>
<dbReference type="Gene3D" id="2.40.30.170">
    <property type="match status" value="1"/>
</dbReference>
<dbReference type="PROSITE" id="PS00543">
    <property type="entry name" value="HLYD_FAMILY"/>
    <property type="match status" value="1"/>
</dbReference>
<feature type="domain" description="AprE-like beta-barrel" evidence="12">
    <location>
        <begin position="359"/>
        <end position="449"/>
    </location>
</feature>
<keyword evidence="8 9" id="KW-0472">Membrane</keyword>
<organism evidence="13 14">
    <name type="scientific">Thauera sedimentorum</name>
    <dbReference type="NCBI Taxonomy" id="2767595"/>
    <lineage>
        <taxon>Bacteria</taxon>
        <taxon>Pseudomonadati</taxon>
        <taxon>Pseudomonadota</taxon>
        <taxon>Betaproteobacteria</taxon>
        <taxon>Rhodocyclales</taxon>
        <taxon>Zoogloeaceae</taxon>
        <taxon>Thauera</taxon>
    </lineage>
</organism>
<dbReference type="PANTHER" id="PTHR30386">
    <property type="entry name" value="MEMBRANE FUSION SUBUNIT OF EMRAB-TOLC MULTIDRUG EFFLUX PUMP"/>
    <property type="match status" value="1"/>
</dbReference>
<feature type="domain" description="AprE-like long alpha-helical hairpin" evidence="11">
    <location>
        <begin position="128"/>
        <end position="316"/>
    </location>
</feature>
<evidence type="ECO:0000256" key="7">
    <source>
        <dbReference type="ARBA" id="ARBA00022989"/>
    </source>
</evidence>
<keyword evidence="14" id="KW-1185">Reference proteome</keyword>
<name>A0ABR9BAP1_9RHOO</name>
<comment type="subcellular location">
    <subcellularLocation>
        <location evidence="1 9">Cell inner membrane</location>
        <topology evidence="1 9">Single-pass membrane protein</topology>
    </subcellularLocation>
</comment>
<comment type="caution">
    <text evidence="13">The sequence shown here is derived from an EMBL/GenBank/DDBJ whole genome shotgun (WGS) entry which is preliminary data.</text>
</comment>
<keyword evidence="7 9" id="KW-1133">Transmembrane helix</keyword>
<dbReference type="InterPro" id="IPR006144">
    <property type="entry name" value="Secretion_HlyD_CS"/>
</dbReference>
<evidence type="ECO:0000256" key="8">
    <source>
        <dbReference type="ARBA" id="ARBA00023136"/>
    </source>
</evidence>
<keyword evidence="5 9" id="KW-0997">Cell inner membrane</keyword>
<dbReference type="InterPro" id="IPR010129">
    <property type="entry name" value="T1SS_HlyD"/>
</dbReference>
<evidence type="ECO:0000256" key="6">
    <source>
        <dbReference type="ARBA" id="ARBA00022692"/>
    </source>
</evidence>
<feature type="region of interest" description="Disordered" evidence="10">
    <location>
        <begin position="1"/>
        <end position="27"/>
    </location>
</feature>
<evidence type="ECO:0000256" key="1">
    <source>
        <dbReference type="ARBA" id="ARBA00004377"/>
    </source>
</evidence>
<protein>
    <recommendedName>
        <fullName evidence="9">Membrane fusion protein (MFP) family protein</fullName>
    </recommendedName>
</protein>
<evidence type="ECO:0000259" key="11">
    <source>
        <dbReference type="Pfam" id="PF25994"/>
    </source>
</evidence>
<evidence type="ECO:0000256" key="4">
    <source>
        <dbReference type="ARBA" id="ARBA00022475"/>
    </source>
</evidence>
<gene>
    <name evidence="13" type="ORF">IFO67_06310</name>
</gene>
<keyword evidence="6 9" id="KW-0812">Transmembrane</keyword>
<dbReference type="Proteomes" id="UP000603602">
    <property type="component" value="Unassembled WGS sequence"/>
</dbReference>
<dbReference type="SUPFAM" id="SSF111369">
    <property type="entry name" value="HlyD-like secretion proteins"/>
    <property type="match status" value="1"/>
</dbReference>
<reference evidence="14" key="1">
    <citation type="submission" date="2023-07" db="EMBL/GenBank/DDBJ databases">
        <title>Thauera sp. CAU 1555 isolated from sand of Yaerae Beach.</title>
        <authorList>
            <person name="Kim W."/>
        </authorList>
    </citation>
    <scope>NUCLEOTIDE SEQUENCE [LARGE SCALE GENOMIC DNA]</scope>
    <source>
        <strain evidence="14">CAU 1555</strain>
    </source>
</reference>
<dbReference type="EMBL" id="JACYTO010000001">
    <property type="protein sequence ID" value="MBD8502492.1"/>
    <property type="molecule type" value="Genomic_DNA"/>
</dbReference>
<evidence type="ECO:0000256" key="9">
    <source>
        <dbReference type="RuleBase" id="RU365093"/>
    </source>
</evidence>
<feature type="transmembrane region" description="Helical" evidence="9">
    <location>
        <begin position="57"/>
        <end position="76"/>
    </location>
</feature>
<sequence>MNVRLDDDEQDAAVDRMPTTNENKREPSAIDRWLHPYSGAQPVVPNSDYSAVVRRGLCLLLFGFGGFLLWAALAPLDEGVPAAAVLTVESQRKRVEHLTGGIVENILVTEGQRVRAGDELVRLNGVQSQASFNSVSTQTRVAGATLARLVAERDGMDAPVFPPELLDDPSSEVRAAVRAQRDLFASRRGALQGELRILRESVQGLQQQLTSLAGLQEGRESQIRLISEQLRNFEELSRKGFVSQNQLLELRRQFAEAQSHQGEDLAAIGATRARMNELRLQEQQRLMDYRREVETQLAEALREQSLQAERLAAVRDTHERMVIRAPVSGIVVDVAVNTEGGVVKPGDRLMDIVPDEEDLVVQARLAPQYIDRVRPGLEADIHFDAYVSMMNRPRLPGRIDVVSADVITDPRSGVPYYRVLVRIDPAQAERIKELKLFAGMTATVMIKTGERSLLTYLLRPLLQRFSTAMIEA</sequence>
<accession>A0ABR9BAP1</accession>
<dbReference type="NCBIfam" id="TIGR01843">
    <property type="entry name" value="type_I_hlyD"/>
    <property type="match status" value="1"/>
</dbReference>
<evidence type="ECO:0000256" key="10">
    <source>
        <dbReference type="SAM" id="MobiDB-lite"/>
    </source>
</evidence>
<keyword evidence="4 9" id="KW-1003">Cell membrane</keyword>
<dbReference type="PANTHER" id="PTHR30386:SF17">
    <property type="entry name" value="ALKALINE PROTEASE SECRETION PROTEIN APRE"/>
    <property type="match status" value="1"/>
</dbReference>